<dbReference type="PROSITE" id="PS50885">
    <property type="entry name" value="HAMP"/>
    <property type="match status" value="1"/>
</dbReference>
<dbReference type="Pfam" id="PF02518">
    <property type="entry name" value="HATPase_c"/>
    <property type="match status" value="1"/>
</dbReference>
<dbReference type="InterPro" id="IPR003660">
    <property type="entry name" value="HAMP_dom"/>
</dbReference>
<keyword evidence="5 9" id="KW-0812">Transmembrane</keyword>
<protein>
    <submittedName>
        <fullName evidence="11">Sensor histidine kinase</fullName>
        <ecNumber evidence="11">2.7.13.3</ecNumber>
    </submittedName>
</protein>
<dbReference type="Gene3D" id="3.30.565.10">
    <property type="entry name" value="Histidine kinase-like ATPase, C-terminal domain"/>
    <property type="match status" value="1"/>
</dbReference>
<comment type="caution">
    <text evidence="11">The sequence shown here is derived from an EMBL/GenBank/DDBJ whole genome shotgun (WGS) entry which is preliminary data.</text>
</comment>
<dbReference type="EMBL" id="JBHLTR010000031">
    <property type="protein sequence ID" value="MFC0560602.1"/>
    <property type="molecule type" value="Genomic_DNA"/>
</dbReference>
<dbReference type="Pfam" id="PF06580">
    <property type="entry name" value="His_kinase"/>
    <property type="match status" value="1"/>
</dbReference>
<evidence type="ECO:0000256" key="2">
    <source>
        <dbReference type="ARBA" id="ARBA00022475"/>
    </source>
</evidence>
<dbReference type="RefSeq" id="WP_273844194.1">
    <property type="nucleotide sequence ID" value="NZ_JAQQWT010000008.1"/>
</dbReference>
<feature type="domain" description="HAMP" evidence="10">
    <location>
        <begin position="300"/>
        <end position="352"/>
    </location>
</feature>
<dbReference type="PANTHER" id="PTHR34220:SF7">
    <property type="entry name" value="SENSOR HISTIDINE KINASE YPDA"/>
    <property type="match status" value="1"/>
</dbReference>
<keyword evidence="4 11" id="KW-0808">Transferase</keyword>
<organism evidence="11 12">
    <name type="scientific">Halalkalibacter alkalisediminis</name>
    <dbReference type="NCBI Taxonomy" id="935616"/>
    <lineage>
        <taxon>Bacteria</taxon>
        <taxon>Bacillati</taxon>
        <taxon>Bacillota</taxon>
        <taxon>Bacilli</taxon>
        <taxon>Bacillales</taxon>
        <taxon>Bacillaceae</taxon>
        <taxon>Halalkalibacter</taxon>
    </lineage>
</organism>
<keyword evidence="8 9" id="KW-0472">Membrane</keyword>
<dbReference type="SUPFAM" id="SSF55874">
    <property type="entry name" value="ATPase domain of HSP90 chaperone/DNA topoisomerase II/histidine kinase"/>
    <property type="match status" value="1"/>
</dbReference>
<feature type="transmembrane region" description="Helical" evidence="9">
    <location>
        <begin position="279"/>
        <end position="300"/>
    </location>
</feature>
<dbReference type="SMART" id="SM00304">
    <property type="entry name" value="HAMP"/>
    <property type="match status" value="1"/>
</dbReference>
<accession>A0ABV6NK27</accession>
<keyword evidence="12" id="KW-1185">Reference proteome</keyword>
<dbReference type="Gene3D" id="3.30.450.20">
    <property type="entry name" value="PAS domain"/>
    <property type="match status" value="2"/>
</dbReference>
<evidence type="ECO:0000313" key="12">
    <source>
        <dbReference type="Proteomes" id="UP001589833"/>
    </source>
</evidence>
<evidence type="ECO:0000256" key="5">
    <source>
        <dbReference type="ARBA" id="ARBA00022692"/>
    </source>
</evidence>
<dbReference type="InterPro" id="IPR036890">
    <property type="entry name" value="HATPase_C_sf"/>
</dbReference>
<gene>
    <name evidence="11" type="ORF">ACFFH4_16555</name>
</gene>
<dbReference type="Pfam" id="PF02743">
    <property type="entry name" value="dCache_1"/>
    <property type="match status" value="1"/>
</dbReference>
<dbReference type="InterPro" id="IPR033479">
    <property type="entry name" value="dCache_1"/>
</dbReference>
<evidence type="ECO:0000256" key="9">
    <source>
        <dbReference type="SAM" id="Phobius"/>
    </source>
</evidence>
<sequence>MLTVIPMSLLGYIAYSQYAASIEEQVGEYIPKLLDQANVNISNQLYEIKRLPDLLYNSSQVISILRKDPYDIRSKTLQDEFTVNNYLSRTYINGANPHILGVFILSNNRVYQSVKVPYYDFGYESLPYGENFELKGNEEMIILPHQTTLHFEGKPPYILLMRQLTDFENRKNLGTMLIAIDSKFLEGVINKLNLNSYSHADLWMMDQSGRIIYHTNPEYIGKVDEEIHQYPKINGSFRAMTDHETSLISTNHLESQEWILVHRILAKDLMGRADIVRNVTIIAFVIFVMISTAISILVAWQVSKPLNRLARQMERVEKGTFDVVHSDSGKDEVGMLTNRFNSMVLEIKHLIKEKYEIELKQKEAELYALQSQINPHFMYNTLETIAMAVEDDEKETVVRMVTLLGRMLRYSINNKDLLVPVHNELVHMKDYLTIQKIRFEDKLDFVVNEEFNTKKYYTPKFLLQPIVENVVKHGMVYGKVTTIETSVKIVPNINTGVEEVVFQIKDNGPGTREDILEKIQTSLNSDPMAKRDSQFGLINVHARIAMNFGLNYGLQVNSEIGEGTQVEVRIPVIAEEGIHDWKKD</sequence>
<dbReference type="Pfam" id="PF00672">
    <property type="entry name" value="HAMP"/>
    <property type="match status" value="1"/>
</dbReference>
<dbReference type="CDD" id="cd06225">
    <property type="entry name" value="HAMP"/>
    <property type="match status" value="1"/>
</dbReference>
<keyword evidence="2" id="KW-1003">Cell membrane</keyword>
<comment type="subcellular location">
    <subcellularLocation>
        <location evidence="1">Cell membrane</location>
        <topology evidence="1">Multi-pass membrane protein</topology>
    </subcellularLocation>
</comment>
<evidence type="ECO:0000256" key="3">
    <source>
        <dbReference type="ARBA" id="ARBA00022553"/>
    </source>
</evidence>
<dbReference type="PANTHER" id="PTHR34220">
    <property type="entry name" value="SENSOR HISTIDINE KINASE YPDA"/>
    <property type="match status" value="1"/>
</dbReference>
<keyword evidence="6 11" id="KW-0418">Kinase</keyword>
<dbReference type="InterPro" id="IPR003594">
    <property type="entry name" value="HATPase_dom"/>
</dbReference>
<dbReference type="Proteomes" id="UP001589833">
    <property type="component" value="Unassembled WGS sequence"/>
</dbReference>
<evidence type="ECO:0000256" key="4">
    <source>
        <dbReference type="ARBA" id="ARBA00022679"/>
    </source>
</evidence>
<name>A0ABV6NK27_9BACI</name>
<evidence type="ECO:0000256" key="7">
    <source>
        <dbReference type="ARBA" id="ARBA00022989"/>
    </source>
</evidence>
<reference evidence="11 12" key="1">
    <citation type="submission" date="2024-09" db="EMBL/GenBank/DDBJ databases">
        <authorList>
            <person name="Sun Q."/>
            <person name="Mori K."/>
        </authorList>
    </citation>
    <scope>NUCLEOTIDE SEQUENCE [LARGE SCALE GENOMIC DNA]</scope>
    <source>
        <strain evidence="11 12">NCAIM B.02301</strain>
    </source>
</reference>
<evidence type="ECO:0000256" key="8">
    <source>
        <dbReference type="ARBA" id="ARBA00023136"/>
    </source>
</evidence>
<evidence type="ECO:0000256" key="6">
    <source>
        <dbReference type="ARBA" id="ARBA00022777"/>
    </source>
</evidence>
<proteinExistence type="predicted"/>
<keyword evidence="3" id="KW-0597">Phosphoprotein</keyword>
<evidence type="ECO:0000313" key="11">
    <source>
        <dbReference type="EMBL" id="MFC0560602.1"/>
    </source>
</evidence>
<dbReference type="GO" id="GO:0004673">
    <property type="term" value="F:protein histidine kinase activity"/>
    <property type="evidence" value="ECO:0007669"/>
    <property type="project" value="UniProtKB-EC"/>
</dbReference>
<dbReference type="SUPFAM" id="SSF158472">
    <property type="entry name" value="HAMP domain-like"/>
    <property type="match status" value="1"/>
</dbReference>
<dbReference type="EC" id="2.7.13.3" evidence="11"/>
<evidence type="ECO:0000256" key="1">
    <source>
        <dbReference type="ARBA" id="ARBA00004651"/>
    </source>
</evidence>
<dbReference type="Gene3D" id="6.10.340.10">
    <property type="match status" value="1"/>
</dbReference>
<dbReference type="InterPro" id="IPR050640">
    <property type="entry name" value="Bact_2-comp_sensor_kinase"/>
</dbReference>
<keyword evidence="7 9" id="KW-1133">Transmembrane helix</keyword>
<evidence type="ECO:0000259" key="10">
    <source>
        <dbReference type="PROSITE" id="PS50885"/>
    </source>
</evidence>
<dbReference type="InterPro" id="IPR010559">
    <property type="entry name" value="Sig_transdc_His_kin_internal"/>
</dbReference>